<sequence>MSLIYKSAHPFDFPDTKSALKSAFVVWLGERKSPLSTLTGTIPSDSSRRRRTPEPSKDVTNTGCVSTWCIHWYSDLSTLPSSVAGMIVPAIEVKLTHIRVVTTSRRLADRKSQKFQKNIVRRGSVPETTVKKGPDYPVGPVLLGFFIFVLSSRSSGQPPVEEWLKMHNMISSYSFNVFMFQSVDC</sequence>
<evidence type="ECO:0000256" key="1">
    <source>
        <dbReference type="ARBA" id="ARBA00004389"/>
    </source>
</evidence>
<keyword evidence="9" id="KW-1185">Reference proteome</keyword>
<protein>
    <submittedName>
        <fullName evidence="8">Uncharacterized protein</fullName>
    </submittedName>
</protein>
<evidence type="ECO:0000256" key="6">
    <source>
        <dbReference type="ARBA" id="ARBA00023136"/>
    </source>
</evidence>
<keyword evidence="4" id="KW-0256">Endoplasmic reticulum</keyword>
<dbReference type="OrthoDB" id="1041579at2759"/>
<organism evidence="8 9">
    <name type="scientific">Carnegiea gigantea</name>
    <dbReference type="NCBI Taxonomy" id="171969"/>
    <lineage>
        <taxon>Eukaryota</taxon>
        <taxon>Viridiplantae</taxon>
        <taxon>Streptophyta</taxon>
        <taxon>Embryophyta</taxon>
        <taxon>Tracheophyta</taxon>
        <taxon>Spermatophyta</taxon>
        <taxon>Magnoliopsida</taxon>
        <taxon>eudicotyledons</taxon>
        <taxon>Gunneridae</taxon>
        <taxon>Pentapetalae</taxon>
        <taxon>Caryophyllales</taxon>
        <taxon>Cactineae</taxon>
        <taxon>Cactaceae</taxon>
        <taxon>Cactoideae</taxon>
        <taxon>Echinocereeae</taxon>
        <taxon>Carnegiea</taxon>
    </lineage>
</organism>
<dbReference type="PANTHER" id="PTHR15601">
    <property type="entry name" value="STRESS ASSOCIATED ENDOPLASMIC RETICULUM PROTEIN SERP1/RAMP4"/>
    <property type="match status" value="1"/>
</dbReference>
<accession>A0A9Q1K879</accession>
<evidence type="ECO:0000256" key="2">
    <source>
        <dbReference type="ARBA" id="ARBA00005500"/>
    </source>
</evidence>
<reference evidence="8" key="1">
    <citation type="submission" date="2022-04" db="EMBL/GenBank/DDBJ databases">
        <title>Carnegiea gigantea Genome sequencing and assembly v2.</title>
        <authorList>
            <person name="Copetti D."/>
            <person name="Sanderson M.J."/>
            <person name="Burquez A."/>
            <person name="Wojciechowski M.F."/>
        </authorList>
    </citation>
    <scope>NUCLEOTIDE SEQUENCE</scope>
    <source>
        <strain evidence="8">SGP5-SGP5p</strain>
        <tissue evidence="8">Aerial part</tissue>
    </source>
</reference>
<dbReference type="EMBL" id="JAKOGI010000229">
    <property type="protein sequence ID" value="KAJ8439136.1"/>
    <property type="molecule type" value="Genomic_DNA"/>
</dbReference>
<evidence type="ECO:0000313" key="8">
    <source>
        <dbReference type="EMBL" id="KAJ8439136.1"/>
    </source>
</evidence>
<dbReference type="GO" id="GO:0030968">
    <property type="term" value="P:endoplasmic reticulum unfolded protein response"/>
    <property type="evidence" value="ECO:0007669"/>
    <property type="project" value="TreeGrafter"/>
</dbReference>
<name>A0A9Q1K879_9CARY</name>
<comment type="subcellular location">
    <subcellularLocation>
        <location evidence="1">Endoplasmic reticulum membrane</location>
        <topology evidence="1">Single-pass membrane protein</topology>
    </subcellularLocation>
</comment>
<comment type="similarity">
    <text evidence="2">Belongs to the RAMP4 family.</text>
</comment>
<evidence type="ECO:0000256" key="3">
    <source>
        <dbReference type="ARBA" id="ARBA00022692"/>
    </source>
</evidence>
<keyword evidence="5" id="KW-1133">Transmembrane helix</keyword>
<gene>
    <name evidence="8" type="ORF">Cgig2_027062</name>
</gene>
<feature type="region of interest" description="Disordered" evidence="7">
    <location>
        <begin position="38"/>
        <end position="59"/>
    </location>
</feature>
<dbReference type="InterPro" id="IPR010580">
    <property type="entry name" value="ER_stress-assoc"/>
</dbReference>
<evidence type="ECO:0000256" key="7">
    <source>
        <dbReference type="SAM" id="MobiDB-lite"/>
    </source>
</evidence>
<dbReference type="GO" id="GO:0005789">
    <property type="term" value="C:endoplasmic reticulum membrane"/>
    <property type="evidence" value="ECO:0007669"/>
    <property type="project" value="UniProtKB-SubCell"/>
</dbReference>
<evidence type="ECO:0000313" key="9">
    <source>
        <dbReference type="Proteomes" id="UP001153076"/>
    </source>
</evidence>
<keyword evidence="3" id="KW-0812">Transmembrane</keyword>
<dbReference type="Pfam" id="PF06624">
    <property type="entry name" value="RAMP4"/>
    <property type="match status" value="1"/>
</dbReference>
<proteinExistence type="inferred from homology"/>
<dbReference type="Proteomes" id="UP001153076">
    <property type="component" value="Unassembled WGS sequence"/>
</dbReference>
<dbReference type="PANTHER" id="PTHR15601:SF0">
    <property type="entry name" value="GEO09675P1"/>
    <property type="match status" value="1"/>
</dbReference>
<evidence type="ECO:0000256" key="5">
    <source>
        <dbReference type="ARBA" id="ARBA00022989"/>
    </source>
</evidence>
<evidence type="ECO:0000256" key="4">
    <source>
        <dbReference type="ARBA" id="ARBA00022824"/>
    </source>
</evidence>
<keyword evidence="6" id="KW-0472">Membrane</keyword>
<dbReference type="AlphaFoldDB" id="A0A9Q1K879"/>
<comment type="caution">
    <text evidence="8">The sequence shown here is derived from an EMBL/GenBank/DDBJ whole genome shotgun (WGS) entry which is preliminary data.</text>
</comment>